<protein>
    <submittedName>
        <fullName evidence="5">Phosphoglycerate mutase</fullName>
    </submittedName>
</protein>
<dbReference type="InterPro" id="IPR050275">
    <property type="entry name" value="PGM_Phosphatase"/>
</dbReference>
<evidence type="ECO:0000313" key="5">
    <source>
        <dbReference type="EMBL" id="OBR65205.1"/>
    </source>
</evidence>
<evidence type="ECO:0000256" key="3">
    <source>
        <dbReference type="PIRSR" id="PIRSR613078-1"/>
    </source>
</evidence>
<sequence length="211" mass="24456">MKETTTIYITRHGQTEWNIQKRFQGHNDSPLTELGMKQASWLGESLEQEPIDLIYSSSSQRAVKTAEIIRGKRDIPIGISDAFREISLGEWEGITQEEAKEHFAEQFDHFWNDPGAFQVENSETFQQVYDRAVQKLKEIIHDHRGKSILIVTHTAVIKLLMAYFEKRLLKDIWEPPYIHPTCLCEIEIIDGDCNIVRHGDTGHYKTELDES</sequence>
<dbReference type="Pfam" id="PF00300">
    <property type="entry name" value="His_Phos_1"/>
    <property type="match status" value="1"/>
</dbReference>
<feature type="binding site" evidence="4">
    <location>
        <begin position="11"/>
        <end position="18"/>
    </location>
    <ligand>
        <name>substrate</name>
    </ligand>
</feature>
<comment type="caution">
    <text evidence="5">The sequence shown here is derived from an EMBL/GenBank/DDBJ whole genome shotgun (WGS) entry which is preliminary data.</text>
</comment>
<keyword evidence="6" id="KW-1185">Reference proteome</keyword>
<dbReference type="SUPFAM" id="SSF53254">
    <property type="entry name" value="Phosphoglycerate mutase-like"/>
    <property type="match status" value="1"/>
</dbReference>
<name>A0A1A5YIH7_9BACL</name>
<evidence type="ECO:0000313" key="6">
    <source>
        <dbReference type="Proteomes" id="UP000092024"/>
    </source>
</evidence>
<evidence type="ECO:0000256" key="2">
    <source>
        <dbReference type="ARBA" id="ARBA00023235"/>
    </source>
</evidence>
<proteinExistence type="predicted"/>
<dbReference type="OrthoDB" id="9782128at2"/>
<gene>
    <name evidence="5" type="ORF">A7K91_00570</name>
</gene>
<dbReference type="GO" id="GO:0016791">
    <property type="term" value="F:phosphatase activity"/>
    <property type="evidence" value="ECO:0007669"/>
    <property type="project" value="TreeGrafter"/>
</dbReference>
<keyword evidence="2" id="KW-0413">Isomerase</keyword>
<keyword evidence="1" id="KW-0324">Glycolysis</keyword>
<feature type="active site" description="Tele-phosphohistidine intermediate" evidence="3">
    <location>
        <position position="12"/>
    </location>
</feature>
<organism evidence="5 6">
    <name type="scientific">Paenibacillus oryzae</name>
    <dbReference type="NCBI Taxonomy" id="1844972"/>
    <lineage>
        <taxon>Bacteria</taxon>
        <taxon>Bacillati</taxon>
        <taxon>Bacillota</taxon>
        <taxon>Bacilli</taxon>
        <taxon>Bacillales</taxon>
        <taxon>Paenibacillaceae</taxon>
        <taxon>Paenibacillus</taxon>
    </lineage>
</organism>
<dbReference type="STRING" id="1844972.A7K91_00570"/>
<dbReference type="AlphaFoldDB" id="A0A1A5YIH7"/>
<dbReference type="Gene3D" id="3.40.50.1240">
    <property type="entry name" value="Phosphoglycerate mutase-like"/>
    <property type="match status" value="1"/>
</dbReference>
<accession>A0A1A5YIH7</accession>
<evidence type="ECO:0000256" key="4">
    <source>
        <dbReference type="PIRSR" id="PIRSR613078-2"/>
    </source>
</evidence>
<dbReference type="RefSeq" id="WP_068683591.1">
    <property type="nucleotide sequence ID" value="NZ_LYPA01000060.1"/>
</dbReference>
<dbReference type="Proteomes" id="UP000092024">
    <property type="component" value="Unassembled WGS sequence"/>
</dbReference>
<feature type="binding site" evidence="4">
    <location>
        <position position="61"/>
    </location>
    <ligand>
        <name>substrate</name>
    </ligand>
</feature>
<dbReference type="SMART" id="SM00855">
    <property type="entry name" value="PGAM"/>
    <property type="match status" value="1"/>
</dbReference>
<evidence type="ECO:0000256" key="1">
    <source>
        <dbReference type="ARBA" id="ARBA00023152"/>
    </source>
</evidence>
<reference evidence="5 6" key="1">
    <citation type="submission" date="2016-05" db="EMBL/GenBank/DDBJ databases">
        <title>Paenibacillus oryzae. sp. nov., isolated from the rice root.</title>
        <authorList>
            <person name="Zhang J."/>
            <person name="Zhang X."/>
        </authorList>
    </citation>
    <scope>NUCLEOTIDE SEQUENCE [LARGE SCALE GENOMIC DNA]</scope>
    <source>
        <strain evidence="5 6">1DrF-4</strain>
    </source>
</reference>
<dbReference type="GO" id="GO:0005737">
    <property type="term" value="C:cytoplasm"/>
    <property type="evidence" value="ECO:0007669"/>
    <property type="project" value="TreeGrafter"/>
</dbReference>
<dbReference type="InterPro" id="IPR029033">
    <property type="entry name" value="His_PPase_superfam"/>
</dbReference>
<dbReference type="InterPro" id="IPR013078">
    <property type="entry name" value="His_Pase_superF_clade-1"/>
</dbReference>
<dbReference type="PROSITE" id="PS00175">
    <property type="entry name" value="PG_MUTASE"/>
    <property type="match status" value="1"/>
</dbReference>
<dbReference type="CDD" id="cd07067">
    <property type="entry name" value="HP_PGM_like"/>
    <property type="match status" value="1"/>
</dbReference>
<dbReference type="PANTHER" id="PTHR48100">
    <property type="entry name" value="BROAD-SPECIFICITY PHOSPHATASE YOR283W-RELATED"/>
    <property type="match status" value="1"/>
</dbReference>
<dbReference type="EMBL" id="LYPA01000060">
    <property type="protein sequence ID" value="OBR65205.1"/>
    <property type="molecule type" value="Genomic_DNA"/>
</dbReference>
<dbReference type="InterPro" id="IPR001345">
    <property type="entry name" value="PG/BPGM_mutase_AS"/>
</dbReference>
<dbReference type="PANTHER" id="PTHR48100:SF1">
    <property type="entry name" value="HISTIDINE PHOSPHATASE FAMILY PROTEIN-RELATED"/>
    <property type="match status" value="1"/>
</dbReference>
<feature type="active site" description="Proton donor/acceptor" evidence="3">
    <location>
        <position position="85"/>
    </location>
</feature>